<dbReference type="Gene3D" id="3.90.640.30">
    <property type="match status" value="1"/>
</dbReference>
<dbReference type="AlphaFoldDB" id="A0A1L8MN11"/>
<dbReference type="RefSeq" id="WP_071792787.1">
    <property type="nucleotide sequence ID" value="NZ_LZDD01000001.1"/>
</dbReference>
<dbReference type="SUPFAM" id="SSF88713">
    <property type="entry name" value="Glycoside hydrolase/deacetylase"/>
    <property type="match status" value="1"/>
</dbReference>
<dbReference type="PANTHER" id="PTHR10587:SF133">
    <property type="entry name" value="CHITIN DEACETYLASE 1-RELATED"/>
    <property type="match status" value="1"/>
</dbReference>
<reference evidence="5" key="1">
    <citation type="submission" date="2016-06" db="EMBL/GenBank/DDBJ databases">
        <authorList>
            <person name="de Vries S.P.W."/>
            <person name="Hadjirin N.F."/>
            <person name="Lay E.M."/>
            <person name="Zadoks R.N."/>
            <person name="Peacock S.J."/>
            <person name="Parkhill J."/>
            <person name="Grant A.J."/>
            <person name="Mcdougall S."/>
            <person name="Holmes M.A."/>
        </authorList>
    </citation>
    <scope>NUCLEOTIDE SEQUENCE [LARGE SCALE GENOMIC DNA]</scope>
    <source>
        <strain evidence="5">NZ1587</strain>
    </source>
</reference>
<gene>
    <name evidence="4" type="ORF">A9Q68_00900</name>
</gene>
<sequence length="430" mass="48910">MKKLSYIIMTLFLILGLSLSAFLFHERYIQDRIHKVIRQEKRVLKEEGAYQSLEIIKQGNVDFYYYAPLKNNADFYQGNLPLSLYKEKRSDSEFVLIIPKFTKSTLKNVKRASIHQVTYRKGFLKVTKKSDKVISSYHVTNDYQQFRVTDLVNGHIDRIAEEINKLDPETVFDPTLTGNLTEKNGVLSDSLKIDDNGIVVQDKKEIPFQNLFDVINPSFLSGKTNRAYEAYQEKKKEEAAAKVAHEKMVALTFDDGPNPETTPRVLELLAKYGAKATFFMLGSKVVANQELVKKVHDNGNEIGNHSWDHPNLTKLAPEQIQNQVQSTNDAIAKACGQKPLYLRPPYGATNEVVKKAAAMNQMLWTVDTRDWDNHNTQAMMANIKNQLQPGGVILMHDIHKTTVDALPTILEYLKKEGYKCVTVSQLMGHS</sequence>
<evidence type="ECO:0000256" key="1">
    <source>
        <dbReference type="ARBA" id="ARBA00022723"/>
    </source>
</evidence>
<dbReference type="Gene3D" id="3.20.20.370">
    <property type="entry name" value="Glycoside hydrolase/deacetylase"/>
    <property type="match status" value="1"/>
</dbReference>
<dbReference type="PANTHER" id="PTHR10587">
    <property type="entry name" value="GLYCOSYL TRANSFERASE-RELATED"/>
    <property type="match status" value="1"/>
</dbReference>
<evidence type="ECO:0000313" key="5">
    <source>
        <dbReference type="Proteomes" id="UP000182015"/>
    </source>
</evidence>
<name>A0A1L8MN11_9STRE</name>
<dbReference type="GO" id="GO:0046872">
    <property type="term" value="F:metal ion binding"/>
    <property type="evidence" value="ECO:0007669"/>
    <property type="project" value="UniProtKB-KW"/>
</dbReference>
<evidence type="ECO:0000256" key="2">
    <source>
        <dbReference type="ARBA" id="ARBA00022801"/>
    </source>
</evidence>
<evidence type="ECO:0000259" key="3">
    <source>
        <dbReference type="PROSITE" id="PS51677"/>
    </source>
</evidence>
<evidence type="ECO:0000313" key="4">
    <source>
        <dbReference type="EMBL" id="OJF72131.1"/>
    </source>
</evidence>
<protein>
    <submittedName>
        <fullName evidence="4">Deacetylase</fullName>
    </submittedName>
</protein>
<keyword evidence="5" id="KW-1185">Reference proteome</keyword>
<dbReference type="InterPro" id="IPR002509">
    <property type="entry name" value="NODB_dom"/>
</dbReference>
<dbReference type="STRING" id="1856638.A9Q68_00900"/>
<dbReference type="Pfam" id="PF01522">
    <property type="entry name" value="Polysacc_deac_1"/>
    <property type="match status" value="1"/>
</dbReference>
<accession>A0A1L8MN11</accession>
<dbReference type="InterPro" id="IPR050248">
    <property type="entry name" value="Polysacc_deacetylase_ArnD"/>
</dbReference>
<dbReference type="InterPro" id="IPR011330">
    <property type="entry name" value="Glyco_hydro/deAcase_b/a-brl"/>
</dbReference>
<comment type="caution">
    <text evidence="4">The sequence shown here is derived from an EMBL/GenBank/DDBJ whole genome shotgun (WGS) entry which is preliminary data.</text>
</comment>
<keyword evidence="1" id="KW-0479">Metal-binding</keyword>
<dbReference type="PROSITE" id="PS51677">
    <property type="entry name" value="NODB"/>
    <property type="match status" value="1"/>
</dbReference>
<dbReference type="EMBL" id="LZDD01000001">
    <property type="protein sequence ID" value="OJF72131.1"/>
    <property type="molecule type" value="Genomic_DNA"/>
</dbReference>
<dbReference type="SUPFAM" id="SSF144015">
    <property type="entry name" value="Peptidoglycan deacetylase N-terminal noncatalytic region"/>
    <property type="match status" value="1"/>
</dbReference>
<keyword evidence="2" id="KW-0378">Hydrolase</keyword>
<feature type="domain" description="NodB homology" evidence="3">
    <location>
        <begin position="247"/>
        <end position="421"/>
    </location>
</feature>
<dbReference type="GO" id="GO:0016810">
    <property type="term" value="F:hydrolase activity, acting on carbon-nitrogen (but not peptide) bonds"/>
    <property type="evidence" value="ECO:0007669"/>
    <property type="project" value="InterPro"/>
</dbReference>
<dbReference type="GO" id="GO:0016020">
    <property type="term" value="C:membrane"/>
    <property type="evidence" value="ECO:0007669"/>
    <property type="project" value="TreeGrafter"/>
</dbReference>
<organism evidence="4 5">
    <name type="scientific">Streptococcus bovimastitidis</name>
    <dbReference type="NCBI Taxonomy" id="1856638"/>
    <lineage>
        <taxon>Bacteria</taxon>
        <taxon>Bacillati</taxon>
        <taxon>Bacillota</taxon>
        <taxon>Bacilli</taxon>
        <taxon>Lactobacillales</taxon>
        <taxon>Streptococcaceae</taxon>
        <taxon>Streptococcus</taxon>
    </lineage>
</organism>
<dbReference type="OrthoDB" id="9812065at2"/>
<dbReference type="Proteomes" id="UP000182015">
    <property type="component" value="Unassembled WGS sequence"/>
</dbReference>
<proteinExistence type="predicted"/>
<dbReference type="GO" id="GO:0005975">
    <property type="term" value="P:carbohydrate metabolic process"/>
    <property type="evidence" value="ECO:0007669"/>
    <property type="project" value="InterPro"/>
</dbReference>